<evidence type="ECO:0000313" key="10">
    <source>
        <dbReference type="EMBL" id="BDV35762.1"/>
    </source>
</evidence>
<keyword evidence="5" id="KW-0949">S-adenosyl-L-methionine</keyword>
<organism evidence="10 11">
    <name type="scientific">Methylocystis iwaonis</name>
    <dbReference type="NCBI Taxonomy" id="2885079"/>
    <lineage>
        <taxon>Bacteria</taxon>
        <taxon>Pseudomonadati</taxon>
        <taxon>Pseudomonadota</taxon>
        <taxon>Alphaproteobacteria</taxon>
        <taxon>Hyphomicrobiales</taxon>
        <taxon>Methylocystaceae</taxon>
        <taxon>Methylocystis</taxon>
    </lineage>
</organism>
<evidence type="ECO:0000259" key="8">
    <source>
        <dbReference type="Pfam" id="PF02384"/>
    </source>
</evidence>
<dbReference type="PANTHER" id="PTHR42998">
    <property type="entry name" value="TYPE I RESTRICTION ENZYME HINDVIIP M PROTEIN-RELATED"/>
    <property type="match status" value="1"/>
</dbReference>
<evidence type="ECO:0000256" key="5">
    <source>
        <dbReference type="ARBA" id="ARBA00022691"/>
    </source>
</evidence>
<keyword evidence="3 10" id="KW-0489">Methyltransferase</keyword>
<dbReference type="PANTHER" id="PTHR42998:SF1">
    <property type="entry name" value="TYPE I RESTRICTION ENZYME HINDI METHYLASE SUBUNIT"/>
    <property type="match status" value="1"/>
</dbReference>
<dbReference type="EMBL" id="AP027142">
    <property type="protein sequence ID" value="BDV35762.1"/>
    <property type="molecule type" value="Genomic_DNA"/>
</dbReference>
<evidence type="ECO:0000256" key="2">
    <source>
        <dbReference type="ARBA" id="ARBA00011900"/>
    </source>
</evidence>
<dbReference type="InterPro" id="IPR038333">
    <property type="entry name" value="T1MK-like_N_sf"/>
</dbReference>
<dbReference type="InterPro" id="IPR022749">
    <property type="entry name" value="D12N6_MeTrfase_N"/>
</dbReference>
<feature type="domain" description="DNA methylase adenine-specific" evidence="8">
    <location>
        <begin position="179"/>
        <end position="501"/>
    </location>
</feature>
<dbReference type="PROSITE" id="PS00092">
    <property type="entry name" value="N6_MTASE"/>
    <property type="match status" value="1"/>
</dbReference>
<dbReference type="Proteomes" id="UP001317629">
    <property type="component" value="Chromosome"/>
</dbReference>
<evidence type="ECO:0000256" key="1">
    <source>
        <dbReference type="ARBA" id="ARBA00006594"/>
    </source>
</evidence>
<evidence type="ECO:0000256" key="7">
    <source>
        <dbReference type="ARBA" id="ARBA00047942"/>
    </source>
</evidence>
<dbReference type="InterPro" id="IPR003356">
    <property type="entry name" value="DNA_methylase_A-5"/>
</dbReference>
<keyword evidence="4" id="KW-0808">Transferase</keyword>
<keyword evidence="11" id="KW-1185">Reference proteome</keyword>
<evidence type="ECO:0000256" key="6">
    <source>
        <dbReference type="ARBA" id="ARBA00022747"/>
    </source>
</evidence>
<dbReference type="Gene3D" id="3.40.50.150">
    <property type="entry name" value="Vaccinia Virus protein VP39"/>
    <property type="match status" value="1"/>
</dbReference>
<dbReference type="InterPro" id="IPR002052">
    <property type="entry name" value="DNA_methylase_N6_adenine_CS"/>
</dbReference>
<dbReference type="Pfam" id="PF02384">
    <property type="entry name" value="N6_Mtase"/>
    <property type="match status" value="1"/>
</dbReference>
<proteinExistence type="inferred from homology"/>
<accession>A0ABN6VN96</accession>
<name>A0ABN6VN96_9HYPH</name>
<dbReference type="PRINTS" id="PR00507">
    <property type="entry name" value="N12N6MTFRASE"/>
</dbReference>
<gene>
    <name evidence="10" type="primary">hsdM-1</name>
    <name evidence="10" type="ORF">SS37A_32910</name>
</gene>
<feature type="domain" description="N6 adenine-specific DNA methyltransferase N-terminal" evidence="9">
    <location>
        <begin position="25"/>
        <end position="164"/>
    </location>
</feature>
<protein>
    <recommendedName>
        <fullName evidence="2">site-specific DNA-methyltransferase (adenine-specific)</fullName>
        <ecNumber evidence="2">2.1.1.72</ecNumber>
    </recommendedName>
</protein>
<dbReference type="InterPro" id="IPR029063">
    <property type="entry name" value="SAM-dependent_MTases_sf"/>
</dbReference>
<comment type="catalytic activity">
    <reaction evidence="7">
        <text>a 2'-deoxyadenosine in DNA + S-adenosyl-L-methionine = an N(6)-methyl-2'-deoxyadenosine in DNA + S-adenosyl-L-homocysteine + H(+)</text>
        <dbReference type="Rhea" id="RHEA:15197"/>
        <dbReference type="Rhea" id="RHEA-COMP:12418"/>
        <dbReference type="Rhea" id="RHEA-COMP:12419"/>
        <dbReference type="ChEBI" id="CHEBI:15378"/>
        <dbReference type="ChEBI" id="CHEBI:57856"/>
        <dbReference type="ChEBI" id="CHEBI:59789"/>
        <dbReference type="ChEBI" id="CHEBI:90615"/>
        <dbReference type="ChEBI" id="CHEBI:90616"/>
        <dbReference type="EC" id="2.1.1.72"/>
    </reaction>
</comment>
<dbReference type="EC" id="2.1.1.72" evidence="2"/>
<evidence type="ECO:0000256" key="4">
    <source>
        <dbReference type="ARBA" id="ARBA00022679"/>
    </source>
</evidence>
<dbReference type="Pfam" id="PF12161">
    <property type="entry name" value="HsdM_N"/>
    <property type="match status" value="1"/>
</dbReference>
<evidence type="ECO:0000256" key="3">
    <source>
        <dbReference type="ARBA" id="ARBA00022603"/>
    </source>
</evidence>
<dbReference type="InterPro" id="IPR052916">
    <property type="entry name" value="Type-I_RE_MTase_Subunit"/>
</dbReference>
<dbReference type="RefSeq" id="WP_281929274.1">
    <property type="nucleotide sequence ID" value="NZ_AP027142.1"/>
</dbReference>
<dbReference type="SUPFAM" id="SSF53335">
    <property type="entry name" value="S-adenosyl-L-methionine-dependent methyltransferases"/>
    <property type="match status" value="1"/>
</dbReference>
<evidence type="ECO:0000313" key="11">
    <source>
        <dbReference type="Proteomes" id="UP001317629"/>
    </source>
</evidence>
<reference evidence="10 11" key="1">
    <citation type="journal article" date="2023" name="Int. J. Syst. Evol. Microbiol.">
        <title>Methylocystis iwaonis sp. nov., a type II methane-oxidizing bacterium from surface soil of a rice paddy field in Japan, and emended description of the genus Methylocystis (ex Whittenbury et al. 1970) Bowman et al. 1993.</title>
        <authorList>
            <person name="Kaise H."/>
            <person name="Sawadogo J.B."/>
            <person name="Alam M.S."/>
            <person name="Ueno C."/>
            <person name="Dianou D."/>
            <person name="Shinjo R."/>
            <person name="Asakawa S."/>
        </authorList>
    </citation>
    <scope>NUCLEOTIDE SEQUENCE [LARGE SCALE GENOMIC DNA]</scope>
    <source>
        <strain evidence="10 11">SS37A-Re</strain>
    </source>
</reference>
<dbReference type="GO" id="GO:0032259">
    <property type="term" value="P:methylation"/>
    <property type="evidence" value="ECO:0007669"/>
    <property type="project" value="UniProtKB-KW"/>
</dbReference>
<evidence type="ECO:0000259" key="9">
    <source>
        <dbReference type="Pfam" id="PF12161"/>
    </source>
</evidence>
<keyword evidence="6" id="KW-0680">Restriction system</keyword>
<sequence>MPDRADDWNKAMAGARNGGGDLNFEAELFKAADKLRGNLEPSEYKHVALGLIFLKYISDAFEIQRVKLEKEEYADPEDPEEYTAARVFWVPEIARWSNLKANARARDLEITDPATGKPRRVDIGGLIDAAMEAIEKANEATLKGVLPKDYGRPALDKQMIGDLVELFSDIGMHEEGEETKDLLGRAYEYFLSGFAGAEGKRGGEFFTPRSVVRVLVDMLEPYKGRVYDPCCGSGGMFVSSEKFVEEHGGRLNDLSIYGQERNNTTWRLCKMNLAVRGIDADIKWNNEGSFVRDEFSNVKFDFILANPPFNVSDWWRANLEDDIRWSFGTPPQGNANYAWLSHIYHHLAPRGTAGVVLANGSMSSQQSGEGDIRRKMIDADAIDCMVALPGQLFYSTQIPACLWFLARDKSANGHRDRRGEILFIEARNLGRMVDRTRREFSPEDIEKIAGTYHRWRAKGADFGLYEDVPGFCKSAKIADIAKQGFVLTPGRYVGAADIEDDGVAFEERIADLKDRLSIQFAEGRALEAKIIEALSGVRVGE</sequence>
<comment type="similarity">
    <text evidence="1">Belongs to the N(4)/N(6)-methyltransferase family.</text>
</comment>
<dbReference type="GO" id="GO:0008168">
    <property type="term" value="F:methyltransferase activity"/>
    <property type="evidence" value="ECO:0007669"/>
    <property type="project" value="UniProtKB-KW"/>
</dbReference>
<dbReference type="Gene3D" id="1.20.1260.30">
    <property type="match status" value="1"/>
</dbReference>